<gene>
    <name evidence="2" type="ORF">QE417_002479</name>
</gene>
<protein>
    <recommendedName>
        <fullName evidence="4">DUF2809 domain-containing protein</fullName>
    </recommendedName>
</protein>
<dbReference type="EMBL" id="JAVLVU010000001">
    <property type="protein sequence ID" value="MDT3403407.1"/>
    <property type="molecule type" value="Genomic_DNA"/>
</dbReference>
<feature type="transmembrane region" description="Helical" evidence="1">
    <location>
        <begin position="95"/>
        <end position="114"/>
    </location>
</feature>
<dbReference type="RefSeq" id="WP_311950373.1">
    <property type="nucleotide sequence ID" value="NZ_JAVLVU010000001.1"/>
</dbReference>
<evidence type="ECO:0008006" key="4">
    <source>
        <dbReference type="Google" id="ProtNLM"/>
    </source>
</evidence>
<dbReference type="Proteomes" id="UP001258315">
    <property type="component" value="Unassembled WGS sequence"/>
</dbReference>
<sequence>MTRNRWHYALAIILVIVLGLLSRRVEFIPAWVGDMLWALMIYLIMRFMLIKAPVKNVAAIAITFCFAIEFSQLYQAPWINIMRQTLPWRLILGQGFLWTDLLAYLVGVGLGGWADGKKYNKNQ</sequence>
<dbReference type="InterPro" id="IPR021257">
    <property type="entry name" value="DUF2809"/>
</dbReference>
<keyword evidence="1" id="KW-0812">Transmembrane</keyword>
<evidence type="ECO:0000256" key="1">
    <source>
        <dbReference type="SAM" id="Phobius"/>
    </source>
</evidence>
<organism evidence="2 3">
    <name type="scientific">Mucilaginibacter terrae</name>
    <dbReference type="NCBI Taxonomy" id="1955052"/>
    <lineage>
        <taxon>Bacteria</taxon>
        <taxon>Pseudomonadati</taxon>
        <taxon>Bacteroidota</taxon>
        <taxon>Sphingobacteriia</taxon>
        <taxon>Sphingobacteriales</taxon>
        <taxon>Sphingobacteriaceae</taxon>
        <taxon>Mucilaginibacter</taxon>
    </lineage>
</organism>
<feature type="transmembrane region" description="Helical" evidence="1">
    <location>
        <begin position="28"/>
        <end position="45"/>
    </location>
</feature>
<keyword evidence="1" id="KW-1133">Transmembrane helix</keyword>
<comment type="caution">
    <text evidence="2">The sequence shown here is derived from an EMBL/GenBank/DDBJ whole genome shotgun (WGS) entry which is preliminary data.</text>
</comment>
<feature type="transmembrane region" description="Helical" evidence="1">
    <location>
        <begin position="57"/>
        <end position="75"/>
    </location>
</feature>
<dbReference type="Pfam" id="PF10990">
    <property type="entry name" value="DUF2809"/>
    <property type="match status" value="1"/>
</dbReference>
<feature type="transmembrane region" description="Helical" evidence="1">
    <location>
        <begin position="7"/>
        <end position="22"/>
    </location>
</feature>
<reference evidence="3" key="1">
    <citation type="submission" date="2023-07" db="EMBL/GenBank/DDBJ databases">
        <title>Functional and genomic diversity of the sorghum phyllosphere microbiome.</title>
        <authorList>
            <person name="Shade A."/>
        </authorList>
    </citation>
    <scope>NUCLEOTIDE SEQUENCE [LARGE SCALE GENOMIC DNA]</scope>
    <source>
        <strain evidence="3">SORGH_AS_0422</strain>
    </source>
</reference>
<keyword evidence="1" id="KW-0472">Membrane</keyword>
<name>A0ABU3GUF3_9SPHI</name>
<evidence type="ECO:0000313" key="3">
    <source>
        <dbReference type="Proteomes" id="UP001258315"/>
    </source>
</evidence>
<evidence type="ECO:0000313" key="2">
    <source>
        <dbReference type="EMBL" id="MDT3403407.1"/>
    </source>
</evidence>
<accession>A0ABU3GUF3</accession>
<keyword evidence="3" id="KW-1185">Reference proteome</keyword>
<proteinExistence type="predicted"/>